<gene>
    <name evidence="2" type="ORF">EV207_11855</name>
</gene>
<keyword evidence="1" id="KW-1133">Transmembrane helix</keyword>
<accession>A0A4R2NYB3</accession>
<keyword evidence="3" id="KW-1185">Reference proteome</keyword>
<dbReference type="RefSeq" id="WP_132746554.1">
    <property type="nucleotide sequence ID" value="NZ_SLXK01000018.1"/>
</dbReference>
<proteinExistence type="predicted"/>
<reference evidence="2 3" key="1">
    <citation type="submission" date="2019-03" db="EMBL/GenBank/DDBJ databases">
        <title>Genomic Encyclopedia of Type Strains, Phase IV (KMG-IV): sequencing the most valuable type-strain genomes for metagenomic binning, comparative biology and taxonomic classification.</title>
        <authorList>
            <person name="Goeker M."/>
        </authorList>
    </citation>
    <scope>NUCLEOTIDE SEQUENCE [LARGE SCALE GENOMIC DNA]</scope>
    <source>
        <strain evidence="2 3">DSM 19377</strain>
    </source>
</reference>
<evidence type="ECO:0000313" key="2">
    <source>
        <dbReference type="EMBL" id="TCP27077.1"/>
    </source>
</evidence>
<keyword evidence="1" id="KW-0472">Membrane</keyword>
<organism evidence="2 3">
    <name type="scientific">Scopulibacillus darangshiensis</name>
    <dbReference type="NCBI Taxonomy" id="442528"/>
    <lineage>
        <taxon>Bacteria</taxon>
        <taxon>Bacillati</taxon>
        <taxon>Bacillota</taxon>
        <taxon>Bacilli</taxon>
        <taxon>Bacillales</taxon>
        <taxon>Sporolactobacillaceae</taxon>
        <taxon>Scopulibacillus</taxon>
    </lineage>
</organism>
<comment type="caution">
    <text evidence="2">The sequence shown here is derived from an EMBL/GenBank/DDBJ whole genome shotgun (WGS) entry which is preliminary data.</text>
</comment>
<dbReference type="Proteomes" id="UP000295416">
    <property type="component" value="Unassembled WGS sequence"/>
</dbReference>
<dbReference type="EMBL" id="SLXK01000018">
    <property type="protein sequence ID" value="TCP27077.1"/>
    <property type="molecule type" value="Genomic_DNA"/>
</dbReference>
<keyword evidence="1" id="KW-0812">Transmembrane</keyword>
<feature type="transmembrane region" description="Helical" evidence="1">
    <location>
        <begin position="54"/>
        <end position="73"/>
    </location>
</feature>
<name>A0A4R2NYB3_9BACL</name>
<evidence type="ECO:0000313" key="3">
    <source>
        <dbReference type="Proteomes" id="UP000295416"/>
    </source>
</evidence>
<evidence type="ECO:0000256" key="1">
    <source>
        <dbReference type="SAM" id="Phobius"/>
    </source>
</evidence>
<dbReference type="AlphaFoldDB" id="A0A4R2NYB3"/>
<protein>
    <submittedName>
        <fullName evidence="2">Uncharacterized protein</fullName>
    </submittedName>
</protein>
<sequence length="76" mass="8184">MNQKLVSMLLIGGSILTLAVVLMLAHVASSIKEAAWFAKSGGSISYENALHETPFAVYILILIVLVLGVLLVFQKK</sequence>